<keyword evidence="2" id="KW-1185">Reference proteome</keyword>
<dbReference type="AlphaFoldDB" id="A0A2J6PQC0"/>
<organism evidence="1 2">
    <name type="scientific">Hyaloscypha hepaticicola</name>
    <dbReference type="NCBI Taxonomy" id="2082293"/>
    <lineage>
        <taxon>Eukaryota</taxon>
        <taxon>Fungi</taxon>
        <taxon>Dikarya</taxon>
        <taxon>Ascomycota</taxon>
        <taxon>Pezizomycotina</taxon>
        <taxon>Leotiomycetes</taxon>
        <taxon>Helotiales</taxon>
        <taxon>Hyaloscyphaceae</taxon>
        <taxon>Hyaloscypha</taxon>
    </lineage>
</organism>
<dbReference type="EMBL" id="KZ613507">
    <property type="protein sequence ID" value="PMD16191.1"/>
    <property type="molecule type" value="Genomic_DNA"/>
</dbReference>
<name>A0A2J6PQC0_9HELO</name>
<gene>
    <name evidence="1" type="ORF">NA56DRAFT_649577</name>
</gene>
<protein>
    <submittedName>
        <fullName evidence="1">Uncharacterized protein</fullName>
    </submittedName>
</protein>
<evidence type="ECO:0000313" key="1">
    <source>
        <dbReference type="EMBL" id="PMD16191.1"/>
    </source>
</evidence>
<feature type="non-terminal residue" evidence="1">
    <location>
        <position position="1"/>
    </location>
</feature>
<feature type="non-terminal residue" evidence="1">
    <location>
        <position position="60"/>
    </location>
</feature>
<dbReference type="Proteomes" id="UP000235672">
    <property type="component" value="Unassembled WGS sequence"/>
</dbReference>
<accession>A0A2J6PQC0</accession>
<proteinExistence type="predicted"/>
<sequence length="60" mass="6867">KGCPIRLASGGRLDLLSQNSIRMPLARPVTELNPHLRTVMRTHGLKSVFGGRRHRYYWPV</sequence>
<reference evidence="1 2" key="1">
    <citation type="submission" date="2016-05" db="EMBL/GenBank/DDBJ databases">
        <title>A degradative enzymes factory behind the ericoid mycorrhizal symbiosis.</title>
        <authorList>
            <consortium name="DOE Joint Genome Institute"/>
            <person name="Martino E."/>
            <person name="Morin E."/>
            <person name="Grelet G."/>
            <person name="Kuo A."/>
            <person name="Kohler A."/>
            <person name="Daghino S."/>
            <person name="Barry K."/>
            <person name="Choi C."/>
            <person name="Cichocki N."/>
            <person name="Clum A."/>
            <person name="Copeland A."/>
            <person name="Hainaut M."/>
            <person name="Haridas S."/>
            <person name="Labutti K."/>
            <person name="Lindquist E."/>
            <person name="Lipzen A."/>
            <person name="Khouja H.-R."/>
            <person name="Murat C."/>
            <person name="Ohm R."/>
            <person name="Olson A."/>
            <person name="Spatafora J."/>
            <person name="Veneault-Fourrey C."/>
            <person name="Henrissat B."/>
            <person name="Grigoriev I."/>
            <person name="Martin F."/>
            <person name="Perotto S."/>
        </authorList>
    </citation>
    <scope>NUCLEOTIDE SEQUENCE [LARGE SCALE GENOMIC DNA]</scope>
    <source>
        <strain evidence="1 2">UAMH 7357</strain>
    </source>
</reference>
<evidence type="ECO:0000313" key="2">
    <source>
        <dbReference type="Proteomes" id="UP000235672"/>
    </source>
</evidence>